<keyword evidence="2" id="KW-1133">Transmembrane helix</keyword>
<name>A0ABQ0I2I0_9ALTE</name>
<evidence type="ECO:0000313" key="3">
    <source>
        <dbReference type="EMBL" id="GAC03527.1"/>
    </source>
</evidence>
<dbReference type="Proteomes" id="UP000008372">
    <property type="component" value="Unassembled WGS sequence"/>
</dbReference>
<evidence type="ECO:0008006" key="5">
    <source>
        <dbReference type="Google" id="ProtNLM"/>
    </source>
</evidence>
<proteinExistence type="predicted"/>
<accession>A0ABQ0I2I0</accession>
<gene>
    <name evidence="3" type="ORF">GAGA_0664</name>
</gene>
<evidence type="ECO:0000256" key="2">
    <source>
        <dbReference type="SAM" id="Phobius"/>
    </source>
</evidence>
<reference evidence="3 4" key="1">
    <citation type="journal article" date="2014" name="Environ. Microbiol.">
        <title>Comparative genomics of the marine bacterial genus Glaciecola reveals the high degree of genomic diversity and genomic characteristic for cold adaptation.</title>
        <authorList>
            <person name="Qin Q.L."/>
            <person name="Xie B.B."/>
            <person name="Yu Y."/>
            <person name="Shu Y.L."/>
            <person name="Rong J.C."/>
            <person name="Zhang Y.J."/>
            <person name="Zhao D.L."/>
            <person name="Chen X.L."/>
            <person name="Zhang X.Y."/>
            <person name="Chen B."/>
            <person name="Zhou B.C."/>
            <person name="Zhang Y.Z."/>
        </authorList>
    </citation>
    <scope>NUCLEOTIDE SEQUENCE [LARGE SCALE GENOMIC DNA]</scope>
    <source>
        <strain evidence="3 4">NO2</strain>
    </source>
</reference>
<dbReference type="EMBL" id="BAEK01000012">
    <property type="protein sequence ID" value="GAC03527.1"/>
    <property type="molecule type" value="Genomic_DNA"/>
</dbReference>
<sequence length="345" mass="38034">MDCGSFNTEKMNRDIMLPLTRIFCVFFILGAVNAHGQDTTPSQEASQDSSQAQASIEQTQQEKEQQEYMLWANALWESMTPQTGNIALPGNVAELNVPDDFYYLNSQDSRKVLEDIWGNPPGSADGMLGMLFPAGATPFEGDSWGVTIEYQQDGYVTDEDADEINYDDLLAQMQEDTQLSSEERVTQGYEAISLIGWAAKPYYDEASNKLHWAKELKFGDAPVNTLNYNIRVLGRKGVLVLNFIAGMDQLPLINQNLDTVLTMADFKEGSKYADFNPEIDDVAAYGIGALVAGKVLAKTGLIAAALVFLKKFGVIIVLALGAFARKLYKGRKSKAQESKAEESTE</sequence>
<keyword evidence="2" id="KW-0472">Membrane</keyword>
<feature type="region of interest" description="Disordered" evidence="1">
    <location>
        <begin position="37"/>
        <end position="63"/>
    </location>
</feature>
<dbReference type="Pfam" id="PF09935">
    <property type="entry name" value="DUF2167"/>
    <property type="match status" value="1"/>
</dbReference>
<keyword evidence="2" id="KW-0812">Transmembrane</keyword>
<feature type="transmembrane region" description="Helical" evidence="2">
    <location>
        <begin position="301"/>
        <end position="324"/>
    </location>
</feature>
<dbReference type="InterPro" id="IPR018682">
    <property type="entry name" value="DUF2167_membr"/>
</dbReference>
<evidence type="ECO:0000313" key="4">
    <source>
        <dbReference type="Proteomes" id="UP000008372"/>
    </source>
</evidence>
<evidence type="ECO:0000256" key="1">
    <source>
        <dbReference type="SAM" id="MobiDB-lite"/>
    </source>
</evidence>
<keyword evidence="4" id="KW-1185">Reference proteome</keyword>
<protein>
    <recommendedName>
        <fullName evidence="5">Membrane-anchored protein</fullName>
    </recommendedName>
</protein>
<feature type="compositionally biased region" description="Low complexity" evidence="1">
    <location>
        <begin position="42"/>
        <end position="59"/>
    </location>
</feature>
<comment type="caution">
    <text evidence="3">The sequence shown here is derived from an EMBL/GenBank/DDBJ whole genome shotgun (WGS) entry which is preliminary data.</text>
</comment>
<organism evidence="3 4">
    <name type="scientific">Paraglaciecola agarilytica NO2</name>
    <dbReference type="NCBI Taxonomy" id="1125747"/>
    <lineage>
        <taxon>Bacteria</taxon>
        <taxon>Pseudomonadati</taxon>
        <taxon>Pseudomonadota</taxon>
        <taxon>Gammaproteobacteria</taxon>
        <taxon>Alteromonadales</taxon>
        <taxon>Alteromonadaceae</taxon>
        <taxon>Paraglaciecola</taxon>
    </lineage>
</organism>